<evidence type="ECO:0000313" key="2">
    <source>
        <dbReference type="EMBL" id="MBC3907973.1"/>
    </source>
</evidence>
<dbReference type="RefSeq" id="WP_186953528.1">
    <property type="nucleotide sequence ID" value="NZ_JACOFX010000004.1"/>
</dbReference>
<accession>A0ABR6Z8H8</accession>
<name>A0ABR6Z8H8_9BURK</name>
<proteinExistence type="predicted"/>
<dbReference type="EMBL" id="JACOFX010000004">
    <property type="protein sequence ID" value="MBC3907973.1"/>
    <property type="molecule type" value="Genomic_DNA"/>
</dbReference>
<gene>
    <name evidence="2" type="ORF">H8L47_10370</name>
</gene>
<evidence type="ECO:0000313" key="3">
    <source>
        <dbReference type="Proteomes" id="UP000646911"/>
    </source>
</evidence>
<comment type="caution">
    <text evidence="2">The sequence shown here is derived from an EMBL/GenBank/DDBJ whole genome shotgun (WGS) entry which is preliminary data.</text>
</comment>
<sequence>MLLNKTRSILSIVWGLTIFVWLPPIWFYFVQADYFLGNFRGLQDFKVSAPFLLIISCWAILLTLRKTRTQKNVIGAGSSLMSLGFLLIYYEFFHHTGGFVILFSGMILLSMVRGEPVAEDGK</sequence>
<protein>
    <submittedName>
        <fullName evidence="2">Uncharacterized protein</fullName>
    </submittedName>
</protein>
<keyword evidence="1" id="KW-1133">Transmembrane helix</keyword>
<reference evidence="2 3" key="1">
    <citation type="submission" date="2020-08" db="EMBL/GenBank/DDBJ databases">
        <title>Novel species isolated from subtropical streams in China.</title>
        <authorList>
            <person name="Lu H."/>
        </authorList>
    </citation>
    <scope>NUCLEOTIDE SEQUENCE [LARGE SCALE GENOMIC DNA]</scope>
    <source>
        <strain evidence="2 3">NL8W</strain>
    </source>
</reference>
<dbReference type="Proteomes" id="UP000646911">
    <property type="component" value="Unassembled WGS sequence"/>
</dbReference>
<keyword evidence="1" id="KW-0472">Membrane</keyword>
<feature type="transmembrane region" description="Helical" evidence="1">
    <location>
        <begin position="12"/>
        <end position="29"/>
    </location>
</feature>
<organism evidence="2 3">
    <name type="scientific">Undibacterium umbellatum</name>
    <dbReference type="NCBI Taxonomy" id="2762300"/>
    <lineage>
        <taxon>Bacteria</taxon>
        <taxon>Pseudomonadati</taxon>
        <taxon>Pseudomonadota</taxon>
        <taxon>Betaproteobacteria</taxon>
        <taxon>Burkholderiales</taxon>
        <taxon>Oxalobacteraceae</taxon>
        <taxon>Undibacterium</taxon>
    </lineage>
</organism>
<keyword evidence="3" id="KW-1185">Reference proteome</keyword>
<evidence type="ECO:0000256" key="1">
    <source>
        <dbReference type="SAM" id="Phobius"/>
    </source>
</evidence>
<keyword evidence="1" id="KW-0812">Transmembrane</keyword>
<feature type="transmembrane region" description="Helical" evidence="1">
    <location>
        <begin position="96"/>
        <end position="112"/>
    </location>
</feature>
<feature type="transmembrane region" description="Helical" evidence="1">
    <location>
        <begin position="49"/>
        <end position="65"/>
    </location>
</feature>